<dbReference type="InterPro" id="IPR041366">
    <property type="entry name" value="Pre-PUA"/>
</dbReference>
<dbReference type="Gene3D" id="3.10.400.20">
    <property type="match status" value="1"/>
</dbReference>
<accession>A0A9D4XZB5</accession>
<gene>
    <name evidence="2" type="ORF">KIW84_034785</name>
</gene>
<dbReference type="CDD" id="cd11609">
    <property type="entry name" value="MCT1_N"/>
    <property type="match status" value="1"/>
</dbReference>
<dbReference type="AlphaFoldDB" id="A0A9D4XZB5"/>
<dbReference type="GO" id="GO:0001731">
    <property type="term" value="P:formation of translation preinitiation complex"/>
    <property type="evidence" value="ECO:0007669"/>
    <property type="project" value="TreeGrafter"/>
</dbReference>
<dbReference type="InterPro" id="IPR016437">
    <property type="entry name" value="MCT-1/Tma20"/>
</dbReference>
<dbReference type="PANTHER" id="PTHR22798:SF0">
    <property type="entry name" value="MALIGNANT T-CELL-AMPLIFIED SEQUENCE 1"/>
    <property type="match status" value="1"/>
</dbReference>
<name>A0A9D4XZB5_PEA</name>
<comment type="caution">
    <text evidence="2">The sequence shown here is derived from an EMBL/GenBank/DDBJ whole genome shotgun (WGS) entry which is preliminary data.</text>
</comment>
<dbReference type="Pfam" id="PF17832">
    <property type="entry name" value="Pre-PUA"/>
    <property type="match status" value="1"/>
</dbReference>
<dbReference type="EMBL" id="JAMSHJ010000003">
    <property type="protein sequence ID" value="KAI5430333.1"/>
    <property type="molecule type" value="Genomic_DNA"/>
</dbReference>
<proteinExistence type="predicted"/>
<protein>
    <recommendedName>
        <fullName evidence="1">Pre-PUA domain-containing protein</fullName>
    </recommendedName>
</protein>
<organism evidence="2 3">
    <name type="scientific">Pisum sativum</name>
    <name type="common">Garden pea</name>
    <name type="synonym">Lathyrus oleraceus</name>
    <dbReference type="NCBI Taxonomy" id="3888"/>
    <lineage>
        <taxon>Eukaryota</taxon>
        <taxon>Viridiplantae</taxon>
        <taxon>Streptophyta</taxon>
        <taxon>Embryophyta</taxon>
        <taxon>Tracheophyta</taxon>
        <taxon>Spermatophyta</taxon>
        <taxon>Magnoliopsida</taxon>
        <taxon>eudicotyledons</taxon>
        <taxon>Gunneridae</taxon>
        <taxon>Pentapetalae</taxon>
        <taxon>rosids</taxon>
        <taxon>fabids</taxon>
        <taxon>Fabales</taxon>
        <taxon>Fabaceae</taxon>
        <taxon>Papilionoideae</taxon>
        <taxon>50 kb inversion clade</taxon>
        <taxon>NPAAA clade</taxon>
        <taxon>Hologalegina</taxon>
        <taxon>IRL clade</taxon>
        <taxon>Fabeae</taxon>
        <taxon>Lathyrus</taxon>
    </lineage>
</organism>
<keyword evidence="3" id="KW-1185">Reference proteome</keyword>
<evidence type="ECO:0000259" key="1">
    <source>
        <dbReference type="Pfam" id="PF17832"/>
    </source>
</evidence>
<feature type="domain" description="Pre-PUA" evidence="1">
    <location>
        <begin position="10"/>
        <end position="90"/>
    </location>
</feature>
<dbReference type="Proteomes" id="UP001058974">
    <property type="component" value="Chromosome 3"/>
</dbReference>
<sequence length="145" mass="16484">MSIFSFRFSSEEVSAHNQAKASVIRKIRKSIADEYLGFEPILDDILPKKSPVIVAKCQNHFNLVVVNNVALFFNVHDGPYMPILRLLHQCKACGETNEMYGVSLFLDFVVSSTSACGKRTKNFKIFLKNLELVEVEVHIFLNLFN</sequence>
<dbReference type="PANTHER" id="PTHR22798">
    <property type="entry name" value="MCT-1 PROTEIN"/>
    <property type="match status" value="1"/>
</dbReference>
<reference evidence="2 3" key="1">
    <citation type="journal article" date="2022" name="Nat. Genet.">
        <title>Improved pea reference genome and pan-genome highlight genomic features and evolutionary characteristics.</title>
        <authorList>
            <person name="Yang T."/>
            <person name="Liu R."/>
            <person name="Luo Y."/>
            <person name="Hu S."/>
            <person name="Wang D."/>
            <person name="Wang C."/>
            <person name="Pandey M.K."/>
            <person name="Ge S."/>
            <person name="Xu Q."/>
            <person name="Li N."/>
            <person name="Li G."/>
            <person name="Huang Y."/>
            <person name="Saxena R.K."/>
            <person name="Ji Y."/>
            <person name="Li M."/>
            <person name="Yan X."/>
            <person name="He Y."/>
            <person name="Liu Y."/>
            <person name="Wang X."/>
            <person name="Xiang C."/>
            <person name="Varshney R.K."/>
            <person name="Ding H."/>
            <person name="Gao S."/>
            <person name="Zong X."/>
        </authorList>
    </citation>
    <scope>NUCLEOTIDE SEQUENCE [LARGE SCALE GENOMIC DNA]</scope>
    <source>
        <strain evidence="2 3">cv. Zhongwan 6</strain>
    </source>
</reference>
<dbReference type="Gramene" id="Psat03G0478500-T1">
    <property type="protein sequence ID" value="KAI5430333.1"/>
    <property type="gene ID" value="KIW84_034785"/>
</dbReference>
<evidence type="ECO:0000313" key="2">
    <source>
        <dbReference type="EMBL" id="KAI5430333.1"/>
    </source>
</evidence>
<evidence type="ECO:0000313" key="3">
    <source>
        <dbReference type="Proteomes" id="UP001058974"/>
    </source>
</evidence>